<sequence length="164" mass="18604">MSKGTRDRSESPPAVNEDDDDAEYRASSSRSKRQRTSTKSYKEVNEDSKNNQKTVLFETYHGYIEDPMDALYVVQGTVLGKLTPFAGTAEEMAQIRIRSGTVIVMAENSPFVKRWRVSSLGCKFLRICSEFLDLIQDGIRWSPSRAFGPFILCELFAWDIDGED</sequence>
<dbReference type="Proteomes" id="UP000193642">
    <property type="component" value="Unassembled WGS sequence"/>
</dbReference>
<evidence type="ECO:0000313" key="3">
    <source>
        <dbReference type="Proteomes" id="UP000193642"/>
    </source>
</evidence>
<dbReference type="OrthoDB" id="5572844at2759"/>
<dbReference type="Pfam" id="PF09729">
    <property type="entry name" value="Gti1_Pac2"/>
    <property type="match status" value="1"/>
</dbReference>
<organism evidence="2 3">
    <name type="scientific">Rhizoclosmatium globosum</name>
    <dbReference type="NCBI Taxonomy" id="329046"/>
    <lineage>
        <taxon>Eukaryota</taxon>
        <taxon>Fungi</taxon>
        <taxon>Fungi incertae sedis</taxon>
        <taxon>Chytridiomycota</taxon>
        <taxon>Chytridiomycota incertae sedis</taxon>
        <taxon>Chytridiomycetes</taxon>
        <taxon>Chytridiales</taxon>
        <taxon>Chytriomycetaceae</taxon>
        <taxon>Rhizoclosmatium</taxon>
    </lineage>
</organism>
<feature type="region of interest" description="Disordered" evidence="1">
    <location>
        <begin position="1"/>
        <end position="47"/>
    </location>
</feature>
<gene>
    <name evidence="2" type="ORF">BCR33DRAFT_570282</name>
</gene>
<feature type="compositionally biased region" description="Basic and acidic residues" evidence="1">
    <location>
        <begin position="1"/>
        <end position="10"/>
    </location>
</feature>
<dbReference type="EMBL" id="MCGO01000084">
    <property type="protein sequence ID" value="ORY30139.1"/>
    <property type="molecule type" value="Genomic_DNA"/>
</dbReference>
<evidence type="ECO:0000256" key="1">
    <source>
        <dbReference type="SAM" id="MobiDB-lite"/>
    </source>
</evidence>
<dbReference type="InterPro" id="IPR018608">
    <property type="entry name" value="Gti1/Pac2"/>
</dbReference>
<comment type="caution">
    <text evidence="2">The sequence shown here is derived from an EMBL/GenBank/DDBJ whole genome shotgun (WGS) entry which is preliminary data.</text>
</comment>
<dbReference type="AlphaFoldDB" id="A0A1Y2B5M6"/>
<proteinExistence type="predicted"/>
<protein>
    <submittedName>
        <fullName evidence="2">Uncharacterized protein</fullName>
    </submittedName>
</protein>
<keyword evidence="3" id="KW-1185">Reference proteome</keyword>
<name>A0A1Y2B5M6_9FUNG</name>
<accession>A0A1Y2B5M6</accession>
<evidence type="ECO:0000313" key="2">
    <source>
        <dbReference type="EMBL" id="ORY30139.1"/>
    </source>
</evidence>
<reference evidence="2 3" key="1">
    <citation type="submission" date="2016-07" db="EMBL/GenBank/DDBJ databases">
        <title>Pervasive Adenine N6-methylation of Active Genes in Fungi.</title>
        <authorList>
            <consortium name="DOE Joint Genome Institute"/>
            <person name="Mondo S.J."/>
            <person name="Dannebaum R.O."/>
            <person name="Kuo R.C."/>
            <person name="Labutti K."/>
            <person name="Haridas S."/>
            <person name="Kuo A."/>
            <person name="Salamov A."/>
            <person name="Ahrendt S.R."/>
            <person name="Lipzen A."/>
            <person name="Sullivan W."/>
            <person name="Andreopoulos W.B."/>
            <person name="Clum A."/>
            <person name="Lindquist E."/>
            <person name="Daum C."/>
            <person name="Ramamoorthy G.K."/>
            <person name="Gryganskyi A."/>
            <person name="Culley D."/>
            <person name="Magnuson J.K."/>
            <person name="James T.Y."/>
            <person name="O'Malley M.A."/>
            <person name="Stajich J.E."/>
            <person name="Spatafora J.W."/>
            <person name="Visel A."/>
            <person name="Grigoriev I.V."/>
        </authorList>
    </citation>
    <scope>NUCLEOTIDE SEQUENCE [LARGE SCALE GENOMIC DNA]</scope>
    <source>
        <strain evidence="2 3">JEL800</strain>
    </source>
</reference>